<sequence length="458" mass="52125">MATKMKFSNMEDFIIGNSLKKRPLMLDRKKNRHSIFRNSKISPTLGILAFETAKVMSRLVSLHKSLSDTEHSKLLKEIVKLEGVSYLISKDEDYLLKLACMEKMEDLDRAGIVVARLGKRCSNPDLKNFERIYSDMKLGLFDLNNFSAASKEAQKTMGKLERFVSDTSELYSSLESLLEMEASERKIMQWKNNVNLAPKINYDLFEAKISWQRQKVRHLRQVSLWGQTFNKTVRLMAGGICIVYARLRVAFSPYIVKPTRHMRYASDSNLDSLCINKMENGGRRFVSKSGPIPSGQNNVGFGGFKLIHQAGPSTIGGSGLTLRLAKVVLTVDKYMKSRSSISDSGREDLYHMLPTSLKRLVKSKLKKFTTKELEQSGDDSLTEGWKEGLNRILGWLAPMAQDTIKWHMERNVEKQNFDPRAKVLLLQTLFFADREKSEVAIAEVLVGLSCICKYETLH</sequence>
<dbReference type="GO" id="GO:0045927">
    <property type="term" value="P:positive regulation of growth"/>
    <property type="evidence" value="ECO:0007669"/>
    <property type="project" value="InterPro"/>
</dbReference>
<comment type="caution">
    <text evidence="3">The sequence shown here is derived from an EMBL/GenBank/DDBJ whole genome shotgun (WGS) entry which is preliminary data.</text>
</comment>
<dbReference type="Proteomes" id="UP000554482">
    <property type="component" value="Unassembled WGS sequence"/>
</dbReference>
<feature type="domain" description="DUF668" evidence="1">
    <location>
        <begin position="314"/>
        <end position="405"/>
    </location>
</feature>
<evidence type="ECO:0000259" key="2">
    <source>
        <dbReference type="Pfam" id="PF11961"/>
    </source>
</evidence>
<evidence type="ECO:0000259" key="1">
    <source>
        <dbReference type="Pfam" id="PF05003"/>
    </source>
</evidence>
<name>A0A7J6V6A7_THATH</name>
<evidence type="ECO:0000313" key="3">
    <source>
        <dbReference type="EMBL" id="KAF5180297.1"/>
    </source>
</evidence>
<protein>
    <submittedName>
        <fullName evidence="3">Plant/protein</fullName>
    </submittedName>
</protein>
<organism evidence="3 4">
    <name type="scientific">Thalictrum thalictroides</name>
    <name type="common">Rue-anemone</name>
    <name type="synonym">Anemone thalictroides</name>
    <dbReference type="NCBI Taxonomy" id="46969"/>
    <lineage>
        <taxon>Eukaryota</taxon>
        <taxon>Viridiplantae</taxon>
        <taxon>Streptophyta</taxon>
        <taxon>Embryophyta</taxon>
        <taxon>Tracheophyta</taxon>
        <taxon>Spermatophyta</taxon>
        <taxon>Magnoliopsida</taxon>
        <taxon>Ranunculales</taxon>
        <taxon>Ranunculaceae</taxon>
        <taxon>Thalictroideae</taxon>
        <taxon>Thalictrum</taxon>
    </lineage>
</organism>
<accession>A0A7J6V6A7</accession>
<dbReference type="InterPro" id="IPR021864">
    <property type="entry name" value="DUF3475"/>
</dbReference>
<dbReference type="InterPro" id="IPR007700">
    <property type="entry name" value="DUF668"/>
</dbReference>
<gene>
    <name evidence="3" type="ORF">FRX31_030116</name>
</gene>
<dbReference type="Pfam" id="PF11961">
    <property type="entry name" value="DUF3475"/>
    <property type="match status" value="1"/>
</dbReference>
<proteinExistence type="predicted"/>
<dbReference type="PANTHER" id="PTHR31371">
    <property type="entry name" value="BNAC09G50660D PROTEIN"/>
    <property type="match status" value="1"/>
</dbReference>
<dbReference type="EMBL" id="JABWDY010037645">
    <property type="protein sequence ID" value="KAF5180297.1"/>
    <property type="molecule type" value="Genomic_DNA"/>
</dbReference>
<feature type="domain" description="DUF3475" evidence="2">
    <location>
        <begin position="47"/>
        <end position="103"/>
    </location>
</feature>
<dbReference type="AlphaFoldDB" id="A0A7J6V6A7"/>
<dbReference type="PANTHER" id="PTHR31371:SF13">
    <property type="entry name" value="OS05G0457600 PROTEIN"/>
    <property type="match status" value="1"/>
</dbReference>
<evidence type="ECO:0000313" key="4">
    <source>
        <dbReference type="Proteomes" id="UP000554482"/>
    </source>
</evidence>
<reference evidence="3 4" key="1">
    <citation type="submission" date="2020-06" db="EMBL/GenBank/DDBJ databases">
        <title>Transcriptomic and genomic resources for Thalictrum thalictroides and T. hernandezii: Facilitating candidate gene discovery in an emerging model plant lineage.</title>
        <authorList>
            <person name="Arias T."/>
            <person name="Riano-Pachon D.M."/>
            <person name="Di Stilio V.S."/>
        </authorList>
    </citation>
    <scope>NUCLEOTIDE SEQUENCE [LARGE SCALE GENOMIC DNA]</scope>
    <source>
        <strain evidence="4">cv. WT478/WT964</strain>
        <tissue evidence="3">Leaves</tissue>
    </source>
</reference>
<dbReference type="OrthoDB" id="673374at2759"/>
<dbReference type="Pfam" id="PF05003">
    <property type="entry name" value="DUF668"/>
    <property type="match status" value="1"/>
</dbReference>
<keyword evidence="4" id="KW-1185">Reference proteome</keyword>